<sequence length="329" mass="33902">MDPMQFAALSRARTALDVAVAGESEGAKTKAFTDLAFAMLLHNKANIGNALRAHPSSLVQKAAAHALSDDVWNNADAAALAAAYIGSIAEGSLLEQILRYGNPMPSNMAHVLVASGFSADVISEGDPKIVRHINLGLANVTTRKAAAIVVLTNELARAIGGRALFENELRKSVTRAINASVLDQLTDSDTHSIASTGDALADLRAGLAAAGPSTGYVVAAPAVDVLDLSMRLENRGGMGVRGGTFVPGVEIVAMDSITAMNIIPASQISVLDGGLQVRGAEHATVNMADTPTSPSEMVSLWQTGSVGLLAERNFFLAHSAPMVIVGGGS</sequence>
<proteinExistence type="predicted"/>
<dbReference type="RefSeq" id="WP_144422957.1">
    <property type="nucleotide sequence ID" value="NZ_CXOJ01000005.1"/>
</dbReference>
<gene>
    <name evidence="1" type="ORF">XTPLMG730_0425</name>
</gene>
<accession>A0A0K2ZD95</accession>
<dbReference type="AlphaFoldDB" id="A0A0K2ZD95"/>
<evidence type="ECO:0000313" key="1">
    <source>
        <dbReference type="EMBL" id="CTP83353.1"/>
    </source>
</evidence>
<reference evidence="1 2" key="1">
    <citation type="submission" date="2015-07" db="EMBL/GenBank/DDBJ databases">
        <authorList>
            <person name="Noorani M."/>
        </authorList>
    </citation>
    <scope>NUCLEOTIDE SEQUENCE [LARGE SCALE GENOMIC DNA]</scope>
    <source>
        <strain evidence="1">LMG730</strain>
    </source>
</reference>
<evidence type="ECO:0008006" key="3">
    <source>
        <dbReference type="Google" id="ProtNLM"/>
    </source>
</evidence>
<dbReference type="EMBL" id="CXOJ01000005">
    <property type="protein sequence ID" value="CTP83353.1"/>
    <property type="molecule type" value="Genomic_DNA"/>
</dbReference>
<name>A0A0K2ZD95_9XANT</name>
<dbReference type="Proteomes" id="UP000045978">
    <property type="component" value="Unassembled WGS sequence"/>
</dbReference>
<protein>
    <recommendedName>
        <fullName evidence="3">Phage major capsid protein</fullName>
    </recommendedName>
</protein>
<organism evidence="1 2">
    <name type="scientific">Xanthomonas graminis pv. phlei</name>
    <dbReference type="NCBI Taxonomy" id="487906"/>
    <lineage>
        <taxon>Bacteria</taxon>
        <taxon>Pseudomonadati</taxon>
        <taxon>Pseudomonadota</taxon>
        <taxon>Gammaproteobacteria</taxon>
        <taxon>Lysobacterales</taxon>
        <taxon>Lysobacteraceae</taxon>
        <taxon>Xanthomonas</taxon>
        <taxon>Xanthomonas translucens group</taxon>
        <taxon>Xanthomonas graminis</taxon>
    </lineage>
</organism>
<evidence type="ECO:0000313" key="2">
    <source>
        <dbReference type="Proteomes" id="UP000045978"/>
    </source>
</evidence>